<organism evidence="2 3">
    <name type="scientific">Amycolatopsis nalaikhensis</name>
    <dbReference type="NCBI Taxonomy" id="715472"/>
    <lineage>
        <taxon>Bacteria</taxon>
        <taxon>Bacillati</taxon>
        <taxon>Actinomycetota</taxon>
        <taxon>Actinomycetes</taxon>
        <taxon>Pseudonocardiales</taxon>
        <taxon>Pseudonocardiaceae</taxon>
        <taxon>Amycolatopsis</taxon>
    </lineage>
</organism>
<dbReference type="PANTHER" id="PTHR24305:SF166">
    <property type="entry name" value="CYTOCHROME P450 12A4, MITOCHONDRIAL-RELATED"/>
    <property type="match status" value="1"/>
</dbReference>
<proteinExistence type="inferred from homology"/>
<protein>
    <submittedName>
        <fullName evidence="2">Cytochrome P450</fullName>
    </submittedName>
</protein>
<name>A0ABY8XGE1_9PSEU</name>
<evidence type="ECO:0000313" key="3">
    <source>
        <dbReference type="Proteomes" id="UP001227101"/>
    </source>
</evidence>
<evidence type="ECO:0000313" key="2">
    <source>
        <dbReference type="EMBL" id="WIV54686.1"/>
    </source>
</evidence>
<dbReference type="InterPro" id="IPR001128">
    <property type="entry name" value="Cyt_P450"/>
</dbReference>
<dbReference type="Pfam" id="PF00067">
    <property type="entry name" value="p450"/>
    <property type="match status" value="1"/>
</dbReference>
<keyword evidence="3" id="KW-1185">Reference proteome</keyword>
<dbReference type="InterPro" id="IPR050121">
    <property type="entry name" value="Cytochrome_P450_monoxygenase"/>
</dbReference>
<evidence type="ECO:0000256" key="1">
    <source>
        <dbReference type="ARBA" id="ARBA00010617"/>
    </source>
</evidence>
<dbReference type="PANTHER" id="PTHR24305">
    <property type="entry name" value="CYTOCHROME P450"/>
    <property type="match status" value="1"/>
</dbReference>
<sequence>MTSTHGNLKRTEPVTASVAETLRVAVEVALPTLAGGVIKRRPAAMAVAEKLRFDRPAVKLLRQLRARHHGRPLKLRVPGRSVELALSGADVGTLLAGAPTPFSPSTREKRAALGHFQPHGVLISDAADRRSRRRFTEAVLEPGRPLHELAAPFAKVVADETAVLLSEATHDGELTWDAFNVAWWRLVRRLVLGTAARDDDELTDLLARLRLDANWAYLHPRRKHVHARFRDRLTAHLGRAEPGSLAAAIAEAGDDGTAADQVAHWLFAFDAAGMVAFRTLALLATHPAALDRARADLGDADPAEPHQLSYLRACVLDTVRLWPTTPMLLRETTEETSWGPAGTTVLIFTPFFHRDADLDYADRFEPDIWLDGRAEGNPALVPFSAGPAVCPGRDLVQFCVSTLLANLVRDHGFEQASGPVLAPDRTLPATLDNFHLKFHLFPA</sequence>
<dbReference type="SUPFAM" id="SSF48264">
    <property type="entry name" value="Cytochrome P450"/>
    <property type="match status" value="1"/>
</dbReference>
<dbReference type="Gene3D" id="1.10.630.10">
    <property type="entry name" value="Cytochrome P450"/>
    <property type="match status" value="1"/>
</dbReference>
<dbReference type="Proteomes" id="UP001227101">
    <property type="component" value="Chromosome"/>
</dbReference>
<reference evidence="2 3" key="1">
    <citation type="submission" date="2023-06" db="EMBL/GenBank/DDBJ databases">
        <authorList>
            <person name="Oyuntsetseg B."/>
            <person name="Kim S.B."/>
        </authorList>
    </citation>
    <scope>NUCLEOTIDE SEQUENCE [LARGE SCALE GENOMIC DNA]</scope>
    <source>
        <strain evidence="2 3">2-2</strain>
    </source>
</reference>
<dbReference type="InterPro" id="IPR036396">
    <property type="entry name" value="Cyt_P450_sf"/>
</dbReference>
<dbReference type="EMBL" id="CP127173">
    <property type="protein sequence ID" value="WIV54686.1"/>
    <property type="molecule type" value="Genomic_DNA"/>
</dbReference>
<dbReference type="RefSeq" id="WP_285451387.1">
    <property type="nucleotide sequence ID" value="NZ_CP127173.1"/>
</dbReference>
<comment type="similarity">
    <text evidence="1">Belongs to the cytochrome P450 family.</text>
</comment>
<accession>A0ABY8XGE1</accession>
<gene>
    <name evidence="2" type="ORF">QP939_38480</name>
</gene>